<dbReference type="AlphaFoldDB" id="V5WFR6"/>
<reference evidence="1 2" key="1">
    <citation type="journal article" date="2015" name="Stand. Genomic Sci.">
        <title>Complete genome sequence and description of Salinispira pacifica gen. nov., sp. nov., a novel spirochaete isolated form a hypersaline microbial mat.</title>
        <authorList>
            <person name="Ben Hania W."/>
            <person name="Joseph M."/>
            <person name="Schumann P."/>
            <person name="Bunk B."/>
            <person name="Fiebig A."/>
            <person name="Sproer C."/>
            <person name="Klenk H.P."/>
            <person name="Fardeau M.L."/>
            <person name="Spring S."/>
        </authorList>
    </citation>
    <scope>NUCLEOTIDE SEQUENCE [LARGE SCALE GENOMIC DNA]</scope>
    <source>
        <strain evidence="1 2">L21-RPul-D2</strain>
    </source>
</reference>
<sequence>MANIESASSTVKFDSNSLENPLGITVRLSNPVDAICLWML</sequence>
<evidence type="ECO:0000313" key="2">
    <source>
        <dbReference type="Proteomes" id="UP000018680"/>
    </source>
</evidence>
<keyword evidence="2" id="KW-1185">Reference proteome</keyword>
<evidence type="ECO:0000313" key="1">
    <source>
        <dbReference type="EMBL" id="AHC14475.1"/>
    </source>
</evidence>
<dbReference type="HOGENOM" id="CLU_3296271_0_0_12"/>
<protein>
    <submittedName>
        <fullName evidence="1">Uncharacterized protein</fullName>
    </submittedName>
</protein>
<name>V5WFR6_9SPIO</name>
<dbReference type="Proteomes" id="UP000018680">
    <property type="component" value="Chromosome"/>
</dbReference>
<dbReference type="STRING" id="1307761.L21SP2_1059"/>
<accession>V5WFR6</accession>
<gene>
    <name evidence="1" type="ORF">L21SP2_1059</name>
</gene>
<dbReference type="EMBL" id="CP006939">
    <property type="protein sequence ID" value="AHC14475.1"/>
    <property type="molecule type" value="Genomic_DNA"/>
</dbReference>
<dbReference type="KEGG" id="slr:L21SP2_1059"/>
<proteinExistence type="predicted"/>
<organism evidence="1 2">
    <name type="scientific">Salinispira pacifica</name>
    <dbReference type="NCBI Taxonomy" id="1307761"/>
    <lineage>
        <taxon>Bacteria</taxon>
        <taxon>Pseudomonadati</taxon>
        <taxon>Spirochaetota</taxon>
        <taxon>Spirochaetia</taxon>
        <taxon>Spirochaetales</taxon>
        <taxon>Spirochaetaceae</taxon>
        <taxon>Salinispira</taxon>
    </lineage>
</organism>